<reference evidence="2" key="1">
    <citation type="journal article" date="2022" name="Mol. Ecol. Resour.">
        <title>The genomes of chicory, endive, great burdock and yacon provide insights into Asteraceae palaeo-polyploidization history and plant inulin production.</title>
        <authorList>
            <person name="Fan W."/>
            <person name="Wang S."/>
            <person name="Wang H."/>
            <person name="Wang A."/>
            <person name="Jiang F."/>
            <person name="Liu H."/>
            <person name="Zhao H."/>
            <person name="Xu D."/>
            <person name="Zhang Y."/>
        </authorList>
    </citation>
    <scope>NUCLEOTIDE SEQUENCE [LARGE SCALE GENOMIC DNA]</scope>
    <source>
        <strain evidence="2">cv. Niubang</strain>
    </source>
</reference>
<dbReference type="Proteomes" id="UP001055879">
    <property type="component" value="Linkage Group LG15"/>
</dbReference>
<name>A0ACB8XQ00_ARCLA</name>
<dbReference type="EMBL" id="CM042061">
    <property type="protein sequence ID" value="KAI3672508.1"/>
    <property type="molecule type" value="Genomic_DNA"/>
</dbReference>
<keyword evidence="2" id="KW-1185">Reference proteome</keyword>
<organism evidence="1 2">
    <name type="scientific">Arctium lappa</name>
    <name type="common">Greater burdock</name>
    <name type="synonym">Lappa major</name>
    <dbReference type="NCBI Taxonomy" id="4217"/>
    <lineage>
        <taxon>Eukaryota</taxon>
        <taxon>Viridiplantae</taxon>
        <taxon>Streptophyta</taxon>
        <taxon>Embryophyta</taxon>
        <taxon>Tracheophyta</taxon>
        <taxon>Spermatophyta</taxon>
        <taxon>Magnoliopsida</taxon>
        <taxon>eudicotyledons</taxon>
        <taxon>Gunneridae</taxon>
        <taxon>Pentapetalae</taxon>
        <taxon>asterids</taxon>
        <taxon>campanulids</taxon>
        <taxon>Asterales</taxon>
        <taxon>Asteraceae</taxon>
        <taxon>Carduoideae</taxon>
        <taxon>Cardueae</taxon>
        <taxon>Arctiinae</taxon>
        <taxon>Arctium</taxon>
    </lineage>
</organism>
<accession>A0ACB8XQ00</accession>
<gene>
    <name evidence="1" type="ORF">L6452_38597</name>
</gene>
<protein>
    <submittedName>
        <fullName evidence="1">Uncharacterized protein</fullName>
    </submittedName>
</protein>
<evidence type="ECO:0000313" key="2">
    <source>
        <dbReference type="Proteomes" id="UP001055879"/>
    </source>
</evidence>
<evidence type="ECO:0000313" key="1">
    <source>
        <dbReference type="EMBL" id="KAI3672508.1"/>
    </source>
</evidence>
<reference evidence="1 2" key="2">
    <citation type="journal article" date="2022" name="Mol. Ecol. Resour.">
        <title>The genomes of chicory, endive, great burdock and yacon provide insights into Asteraceae paleo-polyploidization history and plant inulin production.</title>
        <authorList>
            <person name="Fan W."/>
            <person name="Wang S."/>
            <person name="Wang H."/>
            <person name="Wang A."/>
            <person name="Jiang F."/>
            <person name="Liu H."/>
            <person name="Zhao H."/>
            <person name="Xu D."/>
            <person name="Zhang Y."/>
        </authorList>
    </citation>
    <scope>NUCLEOTIDE SEQUENCE [LARGE SCALE GENOMIC DNA]</scope>
    <source>
        <strain evidence="2">cv. Niubang</strain>
    </source>
</reference>
<proteinExistence type="predicted"/>
<comment type="caution">
    <text evidence="1">The sequence shown here is derived from an EMBL/GenBank/DDBJ whole genome shotgun (WGS) entry which is preliminary data.</text>
</comment>
<sequence length="146" mass="16417">MLFLFHVLCKSIEKGLLICNYTENGQEDGVVLHKLRWTLTFLLIIKHLGSINPPIVDFHHHESAEIEDVSDSGDLYKIDHSLLRETKVTFRKLIILFLVGRQIKATATAMAVATDDGEISTCTTFEALSAFAWRDVFVCFGSAIFS</sequence>